<evidence type="ECO:0000259" key="10">
    <source>
        <dbReference type="Pfam" id="PF04290"/>
    </source>
</evidence>
<evidence type="ECO:0000313" key="11">
    <source>
        <dbReference type="EMBL" id="GGI54075.1"/>
    </source>
</evidence>
<comment type="similarity">
    <text evidence="8 9">Belongs to the TRAP transporter small permease family.</text>
</comment>
<keyword evidence="7 9" id="KW-0472">Membrane</keyword>
<evidence type="ECO:0000256" key="1">
    <source>
        <dbReference type="ARBA" id="ARBA00004429"/>
    </source>
</evidence>
<evidence type="ECO:0000256" key="7">
    <source>
        <dbReference type="ARBA" id="ARBA00023136"/>
    </source>
</evidence>
<dbReference type="PANTHER" id="PTHR35011:SF4">
    <property type="entry name" value="SLL1102 PROTEIN"/>
    <property type="match status" value="1"/>
</dbReference>
<dbReference type="Proteomes" id="UP000627205">
    <property type="component" value="Unassembled WGS sequence"/>
</dbReference>
<evidence type="ECO:0000256" key="6">
    <source>
        <dbReference type="ARBA" id="ARBA00022989"/>
    </source>
</evidence>
<comment type="subunit">
    <text evidence="9">The complex comprises the extracytoplasmic solute receptor protein and the two transmembrane proteins.</text>
</comment>
<name>A0A8J3B337_9BURK</name>
<proteinExistence type="inferred from homology"/>
<evidence type="ECO:0000256" key="5">
    <source>
        <dbReference type="ARBA" id="ARBA00022692"/>
    </source>
</evidence>
<keyword evidence="2 9" id="KW-0813">Transport</keyword>
<dbReference type="GO" id="GO:0005886">
    <property type="term" value="C:plasma membrane"/>
    <property type="evidence" value="ECO:0007669"/>
    <property type="project" value="UniProtKB-SubCell"/>
</dbReference>
<evidence type="ECO:0000256" key="8">
    <source>
        <dbReference type="ARBA" id="ARBA00038436"/>
    </source>
</evidence>
<sequence>MKKYNLRLGPSYYTLLILGGPWSDTFRETGFHAGLPKKQKEEFSMNTLLRLSGWIDWVGERIGRVANVMILLSCLISATNALIRYGFDWSNNWALELQWYLFGAAVMLGASYTFQRNEHVRVDLVYGNVSERRRMWIDIFGIIFFLLPACVLFSYLSWVSLFMPSWDILEQSSNAGGLARYPIKFIVPVGFAMLIFQGISELIKRIAALRGLITIESKYERPVQ</sequence>
<dbReference type="PANTHER" id="PTHR35011">
    <property type="entry name" value="2,3-DIKETO-L-GULONATE TRAP TRANSPORTER SMALL PERMEASE PROTEIN YIAM"/>
    <property type="match status" value="1"/>
</dbReference>
<feature type="domain" description="Tripartite ATP-independent periplasmic transporters DctQ component" evidence="10">
    <location>
        <begin position="74"/>
        <end position="206"/>
    </location>
</feature>
<dbReference type="Pfam" id="PF04290">
    <property type="entry name" value="DctQ"/>
    <property type="match status" value="1"/>
</dbReference>
<feature type="transmembrane region" description="Helical" evidence="9">
    <location>
        <begin position="97"/>
        <end position="114"/>
    </location>
</feature>
<evidence type="ECO:0000256" key="2">
    <source>
        <dbReference type="ARBA" id="ARBA00022448"/>
    </source>
</evidence>
<keyword evidence="12" id="KW-1185">Reference proteome</keyword>
<feature type="transmembrane region" description="Helical" evidence="9">
    <location>
        <begin position="178"/>
        <end position="196"/>
    </location>
</feature>
<dbReference type="AlphaFoldDB" id="A0A8J3B337"/>
<feature type="transmembrane region" description="Helical" evidence="9">
    <location>
        <begin position="65"/>
        <end position="85"/>
    </location>
</feature>
<comment type="caution">
    <text evidence="11">The sequence shown here is derived from an EMBL/GenBank/DDBJ whole genome shotgun (WGS) entry which is preliminary data.</text>
</comment>
<reference evidence="11" key="1">
    <citation type="journal article" date="2014" name="Int. J. Syst. Evol. Microbiol.">
        <title>Complete genome sequence of Corynebacterium casei LMG S-19264T (=DSM 44701T), isolated from a smear-ripened cheese.</title>
        <authorList>
            <consortium name="US DOE Joint Genome Institute (JGI-PGF)"/>
            <person name="Walter F."/>
            <person name="Albersmeier A."/>
            <person name="Kalinowski J."/>
            <person name="Ruckert C."/>
        </authorList>
    </citation>
    <scope>NUCLEOTIDE SEQUENCE</scope>
    <source>
        <strain evidence="11">CCM 7664</strain>
    </source>
</reference>
<comment type="subcellular location">
    <subcellularLocation>
        <location evidence="1 9">Cell inner membrane</location>
        <topology evidence="1 9">Multi-pass membrane protein</topology>
    </subcellularLocation>
</comment>
<keyword evidence="4 9" id="KW-0997">Cell inner membrane</keyword>
<keyword evidence="3" id="KW-1003">Cell membrane</keyword>
<evidence type="ECO:0000256" key="3">
    <source>
        <dbReference type="ARBA" id="ARBA00022475"/>
    </source>
</evidence>
<evidence type="ECO:0000256" key="4">
    <source>
        <dbReference type="ARBA" id="ARBA00022519"/>
    </source>
</evidence>
<comment type="function">
    <text evidence="9">Part of the tripartite ATP-independent periplasmic (TRAP) transport system.</text>
</comment>
<dbReference type="EMBL" id="BMDP01000002">
    <property type="protein sequence ID" value="GGI54075.1"/>
    <property type="molecule type" value="Genomic_DNA"/>
</dbReference>
<organism evidence="11 12">
    <name type="scientific">Oxalicibacterium solurbis</name>
    <dbReference type="NCBI Taxonomy" id="69280"/>
    <lineage>
        <taxon>Bacteria</taxon>
        <taxon>Pseudomonadati</taxon>
        <taxon>Pseudomonadota</taxon>
        <taxon>Betaproteobacteria</taxon>
        <taxon>Burkholderiales</taxon>
        <taxon>Oxalobacteraceae</taxon>
        <taxon>Oxalicibacterium</taxon>
    </lineage>
</organism>
<evidence type="ECO:0000256" key="9">
    <source>
        <dbReference type="RuleBase" id="RU369079"/>
    </source>
</evidence>
<dbReference type="GO" id="GO:0022857">
    <property type="term" value="F:transmembrane transporter activity"/>
    <property type="evidence" value="ECO:0007669"/>
    <property type="project" value="UniProtKB-UniRule"/>
</dbReference>
<protein>
    <recommendedName>
        <fullName evidence="9">TRAP transporter small permease protein</fullName>
    </recommendedName>
</protein>
<reference evidence="11" key="2">
    <citation type="submission" date="2020-09" db="EMBL/GenBank/DDBJ databases">
        <authorList>
            <person name="Sun Q."/>
            <person name="Sedlacek I."/>
        </authorList>
    </citation>
    <scope>NUCLEOTIDE SEQUENCE</scope>
    <source>
        <strain evidence="11">CCM 7664</strain>
    </source>
</reference>
<feature type="transmembrane region" description="Helical" evidence="9">
    <location>
        <begin position="135"/>
        <end position="158"/>
    </location>
</feature>
<accession>A0A8J3B337</accession>
<evidence type="ECO:0000313" key="12">
    <source>
        <dbReference type="Proteomes" id="UP000627205"/>
    </source>
</evidence>
<keyword evidence="5 9" id="KW-0812">Transmembrane</keyword>
<gene>
    <name evidence="11" type="ORF">GCM10011430_12490</name>
</gene>
<keyword evidence="6 9" id="KW-1133">Transmembrane helix</keyword>
<dbReference type="InterPro" id="IPR055348">
    <property type="entry name" value="DctQ"/>
</dbReference>
<dbReference type="InterPro" id="IPR007387">
    <property type="entry name" value="TRAP_DctQ"/>
</dbReference>